<dbReference type="InterPro" id="IPR001185">
    <property type="entry name" value="MS_channel"/>
</dbReference>
<evidence type="ECO:0000256" key="8">
    <source>
        <dbReference type="ARBA" id="ARBA00023136"/>
    </source>
</evidence>
<dbReference type="PROSITE" id="PS01327">
    <property type="entry name" value="MSCL"/>
    <property type="match status" value="1"/>
</dbReference>
<keyword evidence="5 10" id="KW-0812">Transmembrane</keyword>
<dbReference type="Gene3D" id="1.10.1200.120">
    <property type="entry name" value="Large-conductance mechanosensitive channel, MscL, domain 1"/>
    <property type="match status" value="1"/>
</dbReference>
<dbReference type="InterPro" id="IPR036019">
    <property type="entry name" value="MscL_channel"/>
</dbReference>
<dbReference type="RefSeq" id="WP_301132755.1">
    <property type="nucleotide sequence ID" value="NZ_JAUHPW010000004.1"/>
</dbReference>
<evidence type="ECO:0000256" key="1">
    <source>
        <dbReference type="ARBA" id="ARBA00004651"/>
    </source>
</evidence>
<evidence type="ECO:0000256" key="5">
    <source>
        <dbReference type="ARBA" id="ARBA00022692"/>
    </source>
</evidence>
<keyword evidence="6 10" id="KW-1133">Transmembrane helix</keyword>
<keyword evidence="9 10" id="KW-0407">Ion channel</keyword>
<keyword evidence="12" id="KW-1185">Reference proteome</keyword>
<keyword evidence="4 10" id="KW-1003">Cell membrane</keyword>
<comment type="similarity">
    <text evidence="2 10">Belongs to the MscL family.</text>
</comment>
<dbReference type="Pfam" id="PF01741">
    <property type="entry name" value="MscL"/>
    <property type="match status" value="1"/>
</dbReference>
<evidence type="ECO:0000256" key="4">
    <source>
        <dbReference type="ARBA" id="ARBA00022475"/>
    </source>
</evidence>
<evidence type="ECO:0000256" key="3">
    <source>
        <dbReference type="ARBA" id="ARBA00022448"/>
    </source>
</evidence>
<dbReference type="InterPro" id="IPR037673">
    <property type="entry name" value="MSC/AndL"/>
</dbReference>
<comment type="function">
    <text evidence="10">Channel that opens in response to stretch forces in the membrane lipid bilayer. May participate in the regulation of osmotic pressure changes within the cell.</text>
</comment>
<comment type="caution">
    <text evidence="11">The sequence shown here is derived from an EMBL/GenBank/DDBJ whole genome shotgun (WGS) entry which is preliminary data.</text>
</comment>
<comment type="subcellular location">
    <subcellularLocation>
        <location evidence="1 10">Cell membrane</location>
        <topology evidence="1 10">Multi-pass membrane protein</topology>
    </subcellularLocation>
</comment>
<gene>
    <name evidence="10 11" type="primary">mscL</name>
    <name evidence="11" type="ORF">QQX09_06850</name>
</gene>
<dbReference type="InterPro" id="IPR019823">
    <property type="entry name" value="Mechanosensitive_channel_CS"/>
</dbReference>
<name>A0ABT8G9D8_9MICO</name>
<dbReference type="PANTHER" id="PTHR30266">
    <property type="entry name" value="MECHANOSENSITIVE CHANNEL MSCL"/>
    <property type="match status" value="1"/>
</dbReference>
<organism evidence="11 12">
    <name type="scientific">Demequina litoralis</name>
    <dbReference type="NCBI Taxonomy" id="3051660"/>
    <lineage>
        <taxon>Bacteria</taxon>
        <taxon>Bacillati</taxon>
        <taxon>Actinomycetota</taxon>
        <taxon>Actinomycetes</taxon>
        <taxon>Micrococcales</taxon>
        <taxon>Demequinaceae</taxon>
        <taxon>Demequina</taxon>
    </lineage>
</organism>
<keyword evidence="3 10" id="KW-0813">Transport</keyword>
<reference evidence="11" key="1">
    <citation type="submission" date="2023-06" db="EMBL/GenBank/DDBJ databases">
        <title>Sysu t00192.</title>
        <authorList>
            <person name="Gao L."/>
            <person name="Fang B.-Z."/>
            <person name="Li W.-J."/>
        </authorList>
    </citation>
    <scope>NUCLEOTIDE SEQUENCE</scope>
    <source>
        <strain evidence="11">SYSU T00192</strain>
    </source>
</reference>
<evidence type="ECO:0000256" key="6">
    <source>
        <dbReference type="ARBA" id="ARBA00022989"/>
    </source>
</evidence>
<evidence type="ECO:0000256" key="10">
    <source>
        <dbReference type="HAMAP-Rule" id="MF_00115"/>
    </source>
</evidence>
<dbReference type="NCBIfam" id="TIGR00220">
    <property type="entry name" value="mscL"/>
    <property type="match status" value="1"/>
</dbReference>
<dbReference type="SUPFAM" id="SSF81330">
    <property type="entry name" value="Gated mechanosensitive channel"/>
    <property type="match status" value="1"/>
</dbReference>
<evidence type="ECO:0000313" key="12">
    <source>
        <dbReference type="Proteomes" id="UP001172728"/>
    </source>
</evidence>
<accession>A0ABT8G9D8</accession>
<keyword evidence="7 10" id="KW-0406">Ion transport</keyword>
<protein>
    <recommendedName>
        <fullName evidence="10">Large-conductance mechanosensitive channel</fullName>
    </recommendedName>
</protein>
<proteinExistence type="inferred from homology"/>
<feature type="transmembrane region" description="Helical" evidence="10">
    <location>
        <begin position="12"/>
        <end position="35"/>
    </location>
</feature>
<keyword evidence="8 10" id="KW-0472">Membrane</keyword>
<evidence type="ECO:0000256" key="7">
    <source>
        <dbReference type="ARBA" id="ARBA00023065"/>
    </source>
</evidence>
<comment type="subunit">
    <text evidence="10">Homopentamer.</text>
</comment>
<evidence type="ECO:0000256" key="9">
    <source>
        <dbReference type="ARBA" id="ARBA00023303"/>
    </source>
</evidence>
<evidence type="ECO:0000256" key="2">
    <source>
        <dbReference type="ARBA" id="ARBA00007254"/>
    </source>
</evidence>
<sequence>MLKGFKDFITRGNVIDLAVGIIIGAAFTAVVTSLVDNVINPLIAAIFGKPDLSDVWVWTLNNGGTPGDTADDAVLSIGAFLTAIINFLIIAAAIYFVIVMPLNRLAERRKAGEPAPDEPVSPTEVELLTEIRDALREKPGV</sequence>
<evidence type="ECO:0000313" key="11">
    <source>
        <dbReference type="EMBL" id="MDN4475569.1"/>
    </source>
</evidence>
<feature type="transmembrane region" description="Helical" evidence="10">
    <location>
        <begin position="73"/>
        <end position="100"/>
    </location>
</feature>
<dbReference type="PRINTS" id="PR01264">
    <property type="entry name" value="MECHCHANNEL"/>
</dbReference>
<dbReference type="Proteomes" id="UP001172728">
    <property type="component" value="Unassembled WGS sequence"/>
</dbReference>
<dbReference type="PANTHER" id="PTHR30266:SF2">
    <property type="entry name" value="LARGE-CONDUCTANCE MECHANOSENSITIVE CHANNEL"/>
    <property type="match status" value="1"/>
</dbReference>
<dbReference type="EMBL" id="JAUHPW010000004">
    <property type="protein sequence ID" value="MDN4475569.1"/>
    <property type="molecule type" value="Genomic_DNA"/>
</dbReference>
<dbReference type="HAMAP" id="MF_00115">
    <property type="entry name" value="MscL"/>
    <property type="match status" value="1"/>
</dbReference>